<reference evidence="3" key="1">
    <citation type="journal article" date="2020" name="Fungal Divers.">
        <title>Resolving the Mortierellaceae phylogeny through synthesis of multi-gene phylogenetics and phylogenomics.</title>
        <authorList>
            <person name="Vandepol N."/>
            <person name="Liber J."/>
            <person name="Desiro A."/>
            <person name="Na H."/>
            <person name="Kennedy M."/>
            <person name="Barry K."/>
            <person name="Grigoriev I.V."/>
            <person name="Miller A.N."/>
            <person name="O'Donnell K."/>
            <person name="Stajich J.E."/>
            <person name="Bonito G."/>
        </authorList>
    </citation>
    <scope>NUCLEOTIDE SEQUENCE</scope>
    <source>
        <strain evidence="3">KOD1015</strain>
    </source>
</reference>
<comment type="caution">
    <text evidence="3">The sequence shown here is derived from an EMBL/GenBank/DDBJ whole genome shotgun (WGS) entry which is preliminary data.</text>
</comment>
<dbReference type="InterPro" id="IPR036305">
    <property type="entry name" value="RGS_sf"/>
</dbReference>
<protein>
    <submittedName>
        <fullName evidence="3">Bud site selection protein, Revert to axial protein 1</fullName>
    </submittedName>
</protein>
<evidence type="ECO:0000256" key="1">
    <source>
        <dbReference type="SAM" id="MobiDB-lite"/>
    </source>
</evidence>
<feature type="compositionally biased region" description="Polar residues" evidence="1">
    <location>
        <begin position="344"/>
        <end position="356"/>
    </location>
</feature>
<dbReference type="Proteomes" id="UP000780801">
    <property type="component" value="Unassembled WGS sequence"/>
</dbReference>
<dbReference type="OrthoDB" id="5584247at2759"/>
<feature type="compositionally biased region" description="Polar residues" evidence="1">
    <location>
        <begin position="310"/>
        <end position="322"/>
    </location>
</feature>
<dbReference type="InterPro" id="IPR044926">
    <property type="entry name" value="RGS_subdomain_2"/>
</dbReference>
<organism evidence="3 4">
    <name type="scientific">Lunasporangiospora selenospora</name>
    <dbReference type="NCBI Taxonomy" id="979761"/>
    <lineage>
        <taxon>Eukaryota</taxon>
        <taxon>Fungi</taxon>
        <taxon>Fungi incertae sedis</taxon>
        <taxon>Mucoromycota</taxon>
        <taxon>Mortierellomycotina</taxon>
        <taxon>Mortierellomycetes</taxon>
        <taxon>Mortierellales</taxon>
        <taxon>Mortierellaceae</taxon>
        <taxon>Lunasporangiospora</taxon>
    </lineage>
</organism>
<feature type="transmembrane region" description="Helical" evidence="2">
    <location>
        <begin position="457"/>
        <end position="475"/>
    </location>
</feature>
<keyword evidence="2" id="KW-0472">Membrane</keyword>
<feature type="compositionally biased region" description="Gly residues" evidence="1">
    <location>
        <begin position="284"/>
        <end position="294"/>
    </location>
</feature>
<feature type="compositionally biased region" description="Polar residues" evidence="1">
    <location>
        <begin position="64"/>
        <end position="73"/>
    </location>
</feature>
<evidence type="ECO:0000256" key="2">
    <source>
        <dbReference type="SAM" id="Phobius"/>
    </source>
</evidence>
<keyword evidence="2" id="KW-1133">Transmembrane helix</keyword>
<dbReference type="AlphaFoldDB" id="A0A9P6FN12"/>
<dbReference type="PANTHER" id="PTHR13155">
    <property type="entry name" value="A-KINASE ANCHOR PROTEINS"/>
    <property type="match status" value="1"/>
</dbReference>
<sequence>ELIKGEKGHQTKPSITLDMYEPHWSAANRYLEISGNDRPGGASFNGNKSNVSDYDEAVASPMLTTATDSNPSTAHYPHQNLNNNNNNNNRSNPNQPDQNNTHFKESSAPLLLNTALPLSPISPTSTLGHANSLVGPLSPVVVDISTPTDVWPRTADPTEATTGRQDKGAIGNKAVATAGGGGGGVSNGVDIQQQSGSTGAKSLNSGSTPRRALSAVAAGVTREDLQRSAERIYCKYLTPQAEKPVRVPGSVRHRVAFVMDILMTSGSGVVAANGNGVGDTATATGGGGARGVGLQGLRSPSMVSLKRKSNAGTTKSSLSLSANEKAVNGSGRRPSATDSHRPKTNQTSGSGSSVSQPDHELGLVFAEAREIVFEGMETFYFPRFLKARAYGNMVHSHRVLRAVIGLFLLFLGFVAVLCLIFLNVRSRSVRAWTKLFQYAKIKEPYIMKLHRQRAAKVAAVAVVYTICVATIFGVIPGHRL</sequence>
<feature type="compositionally biased region" description="Polar residues" evidence="1">
    <location>
        <begin position="190"/>
        <end position="208"/>
    </location>
</feature>
<name>A0A9P6FN12_9FUNG</name>
<dbReference type="EMBL" id="JAABOA010004575">
    <property type="protein sequence ID" value="KAF9577640.1"/>
    <property type="molecule type" value="Genomic_DNA"/>
</dbReference>
<keyword evidence="2" id="KW-0812">Transmembrane</keyword>
<proteinExistence type="predicted"/>
<evidence type="ECO:0000313" key="4">
    <source>
        <dbReference type="Proteomes" id="UP000780801"/>
    </source>
</evidence>
<feature type="non-terminal residue" evidence="3">
    <location>
        <position position="480"/>
    </location>
</feature>
<dbReference type="SUPFAM" id="SSF48097">
    <property type="entry name" value="Regulator of G-protein signaling, RGS"/>
    <property type="match status" value="1"/>
</dbReference>
<feature type="transmembrane region" description="Helical" evidence="2">
    <location>
        <begin position="402"/>
        <end position="424"/>
    </location>
</feature>
<feature type="compositionally biased region" description="Low complexity" evidence="1">
    <location>
        <begin position="77"/>
        <end position="100"/>
    </location>
</feature>
<dbReference type="PANTHER" id="PTHR13155:SF1">
    <property type="entry name" value="A-KINASE ANCHOR PROTEIN 10, MITOCHONDRIAL"/>
    <property type="match status" value="1"/>
</dbReference>
<keyword evidence="4" id="KW-1185">Reference proteome</keyword>
<feature type="region of interest" description="Disordered" evidence="1">
    <location>
        <begin position="282"/>
        <end position="356"/>
    </location>
</feature>
<accession>A0A9P6FN12</accession>
<dbReference type="Gene3D" id="1.10.167.10">
    <property type="entry name" value="Regulator of G-protein Signalling 4, domain 2"/>
    <property type="match status" value="1"/>
</dbReference>
<evidence type="ECO:0000313" key="3">
    <source>
        <dbReference type="EMBL" id="KAF9577640.1"/>
    </source>
</evidence>
<feature type="region of interest" description="Disordered" evidence="1">
    <location>
        <begin position="148"/>
        <end position="209"/>
    </location>
</feature>
<gene>
    <name evidence="3" type="primary">RAX1_1</name>
    <name evidence="3" type="ORF">BGW38_007028</name>
</gene>
<dbReference type="GO" id="GO:0005886">
    <property type="term" value="C:plasma membrane"/>
    <property type="evidence" value="ECO:0007669"/>
    <property type="project" value="TreeGrafter"/>
</dbReference>
<dbReference type="GO" id="GO:0008104">
    <property type="term" value="P:intracellular protein localization"/>
    <property type="evidence" value="ECO:0007669"/>
    <property type="project" value="TreeGrafter"/>
</dbReference>
<feature type="region of interest" description="Disordered" evidence="1">
    <location>
        <begin position="64"/>
        <end position="103"/>
    </location>
</feature>
<dbReference type="InterPro" id="IPR052246">
    <property type="entry name" value="Cell_Polariz_PKAAnc"/>
</dbReference>